<dbReference type="RefSeq" id="XP_018186329.1">
    <property type="nucleotide sequence ID" value="XM_018331252.1"/>
</dbReference>
<dbReference type="OMA" id="QWYARIW"/>
<dbReference type="Proteomes" id="UP000076632">
    <property type="component" value="Unassembled WGS sequence"/>
</dbReference>
<dbReference type="AlphaFoldDB" id="A0A165FAX0"/>
<name>A0A165FAX0_XYLHT</name>
<dbReference type="OrthoDB" id="4436466at2759"/>
<proteinExistence type="predicted"/>
<dbReference type="GeneID" id="28896389"/>
<gene>
    <name evidence="1" type="ORF">L228DRAFT_240528</name>
</gene>
<evidence type="ECO:0000313" key="1">
    <source>
        <dbReference type="EMBL" id="KZF20774.1"/>
    </source>
</evidence>
<dbReference type="EMBL" id="KV407462">
    <property type="protein sequence ID" value="KZF20774.1"/>
    <property type="molecule type" value="Genomic_DNA"/>
</dbReference>
<protein>
    <submittedName>
        <fullName evidence="1">Uncharacterized protein</fullName>
    </submittedName>
</protein>
<dbReference type="InParanoid" id="A0A165FAX0"/>
<accession>A0A165FAX0</accession>
<keyword evidence="2" id="KW-1185">Reference proteome</keyword>
<evidence type="ECO:0000313" key="2">
    <source>
        <dbReference type="Proteomes" id="UP000076632"/>
    </source>
</evidence>
<sequence>MGLIKSLAKLTVYGGAATTGGFFIWTRNSQFVPFSTSDAIFQSAAYNKYNPEKNPTMHDLCVRRVPLSKIKPELQQPNGKLVEQFCAGVWSGKGYTIQREILARKYRGPETAHQLWTPSDLKASTYPVGTQITDHFEVLEHTPESIVVRCGDSPRKTEVRPGDGLFEIGAKVLEKEGVAEFTLKSVFYQGLGKASGPPMPDYIVWLHKQYTKLWMETAIWNVTA</sequence>
<organism evidence="1 2">
    <name type="scientific">Xylona heveae (strain CBS 132557 / TC161)</name>
    <dbReference type="NCBI Taxonomy" id="1328760"/>
    <lineage>
        <taxon>Eukaryota</taxon>
        <taxon>Fungi</taxon>
        <taxon>Dikarya</taxon>
        <taxon>Ascomycota</taxon>
        <taxon>Pezizomycotina</taxon>
        <taxon>Xylonomycetes</taxon>
        <taxon>Xylonales</taxon>
        <taxon>Xylonaceae</taxon>
        <taxon>Xylona</taxon>
    </lineage>
</organism>
<reference evidence="1 2" key="1">
    <citation type="journal article" date="2016" name="Fungal Biol.">
        <title>The genome of Xylona heveae provides a window into fungal endophytism.</title>
        <authorList>
            <person name="Gazis R."/>
            <person name="Kuo A."/>
            <person name="Riley R."/>
            <person name="LaButti K."/>
            <person name="Lipzen A."/>
            <person name="Lin J."/>
            <person name="Amirebrahimi M."/>
            <person name="Hesse C.N."/>
            <person name="Spatafora J.W."/>
            <person name="Henrissat B."/>
            <person name="Hainaut M."/>
            <person name="Grigoriev I.V."/>
            <person name="Hibbett D.S."/>
        </authorList>
    </citation>
    <scope>NUCLEOTIDE SEQUENCE [LARGE SCALE GENOMIC DNA]</scope>
    <source>
        <strain evidence="1 2">TC161</strain>
    </source>
</reference>
<dbReference type="STRING" id="1328760.A0A165FAX0"/>